<dbReference type="AlphaFoldDB" id="K0CDP8"/>
<evidence type="ECO:0000313" key="3">
    <source>
        <dbReference type="Proteomes" id="UP000006286"/>
    </source>
</evidence>
<dbReference type="Proteomes" id="UP000006286">
    <property type="component" value="Chromosome"/>
</dbReference>
<sequence>MTNVTHIGTASGRRAGTAPAEPLPRPLEQVRECTRERALALLAGMLDGADDMLFNMAEAETDRERDRYFDAMRELRLQRRALETGFHDGIVALFNEIGRESKPVPDTPAPAPGIESLTLVQNDELEISVALDNLARRARNGCEEALALLGHRLEYLFEGKVAISEKNNPLEPRQLAACFADCVLRLSLDIRARLIVLKLFERVVMDEAPALVEQANRTLVQTGVLSELASAPVARRPARRSGGTESRRIDDNQTSDTDLGQLGELLALLRGPAKAVPEASPEPFDLSGLATLLDGVAHRDGAPITLDQPVQAVSRDDLMQVLSRLQRHGQGQPGRGERQGLRESLARELDQQRDQQQDAPVVHALEQADDDLINLVAMLFDFILDDESLPADVKALIGRLQIPLLKVAINDNGFFGDDGHPARALLNTLARAGAQWDPQQGTGDELYQRIRRAVYTVIDHYDEDQSLFTQLQAEFDEYFSEQDTRARRLAQRLRESEEGRARAEQAMTRARVHLDQRLAGRALPEALIRLLRQGWQQVLYLTLLREGEDSEAWRRQSKIADALIWCLLPHATEADQHKARQMAPKLRVAVAQGLAAIQHDEVESQALVRGLALAQEAMFRGQAPRRVKVKAAPEDVVASPLPEDDALLVRARALRPGQWVEIGAGDEARRARLAANIREGAKLVFINRRGIKVEEFDAATLAVAMRDGTVKLIDEGALFDRALEAVIGDLRRRQGR</sequence>
<keyword evidence="3" id="KW-1185">Reference proteome</keyword>
<dbReference type="KEGG" id="adi:B5T_03462"/>
<dbReference type="STRING" id="930169.B5T_03462"/>
<reference evidence="2 3" key="1">
    <citation type="journal article" date="2012" name="J. Bacteriol.">
        <title>Complete genome sequence of Alcanivorax dieselolei type strain B5.</title>
        <authorList>
            <person name="Lai Q."/>
            <person name="Li W."/>
            <person name="Shao Z."/>
        </authorList>
    </citation>
    <scope>NUCLEOTIDE SEQUENCE [LARGE SCALE GENOMIC DNA]</scope>
    <source>
        <strain evidence="3">DSM 16502 / CGMCC 1.3690 / B-5</strain>
    </source>
</reference>
<protein>
    <recommendedName>
        <fullName evidence="4">Thymidine phosphorylase</fullName>
    </recommendedName>
</protein>
<organism evidence="2 3">
    <name type="scientific">Alcanivorax dieselolei (strain DSM 16502 / CGMCC 1.3690 / MCCC 1A00001 / B-5)</name>
    <name type="common">Alloalcanivorax dieselolei</name>
    <dbReference type="NCBI Taxonomy" id="930169"/>
    <lineage>
        <taxon>Bacteria</taxon>
        <taxon>Pseudomonadati</taxon>
        <taxon>Pseudomonadota</taxon>
        <taxon>Gammaproteobacteria</taxon>
        <taxon>Oceanospirillales</taxon>
        <taxon>Alcanivoracaceae</taxon>
        <taxon>Alloalcanivorax</taxon>
    </lineage>
</organism>
<dbReference type="HOGENOM" id="CLU_021581_0_0_6"/>
<dbReference type="RefSeq" id="WP_014995790.1">
    <property type="nucleotide sequence ID" value="NC_018691.1"/>
</dbReference>
<evidence type="ECO:0000256" key="1">
    <source>
        <dbReference type="SAM" id="MobiDB-lite"/>
    </source>
</evidence>
<dbReference type="PATRIC" id="fig|930169.3.peg.3422"/>
<proteinExistence type="predicted"/>
<dbReference type="OrthoDB" id="6188167at2"/>
<feature type="region of interest" description="Disordered" evidence="1">
    <location>
        <begin position="1"/>
        <end position="28"/>
    </location>
</feature>
<gene>
    <name evidence="2" type="ordered locus">B5T_03462</name>
</gene>
<name>K0CDP8_ALCDB</name>
<evidence type="ECO:0000313" key="2">
    <source>
        <dbReference type="EMBL" id="AFT71729.1"/>
    </source>
</evidence>
<accession>K0CDP8</accession>
<feature type="region of interest" description="Disordered" evidence="1">
    <location>
        <begin position="231"/>
        <end position="257"/>
    </location>
</feature>
<feature type="region of interest" description="Disordered" evidence="1">
    <location>
        <begin position="326"/>
        <end position="359"/>
    </location>
</feature>
<dbReference type="InterPro" id="IPR012434">
    <property type="entry name" value="DUF1631"/>
</dbReference>
<feature type="compositionally biased region" description="Basic and acidic residues" evidence="1">
    <location>
        <begin position="335"/>
        <end position="356"/>
    </location>
</feature>
<evidence type="ECO:0008006" key="4">
    <source>
        <dbReference type="Google" id="ProtNLM"/>
    </source>
</evidence>
<dbReference type="eggNOG" id="COG1570">
    <property type="taxonomic scope" value="Bacteria"/>
</dbReference>
<dbReference type="EMBL" id="CP003466">
    <property type="protein sequence ID" value="AFT71729.1"/>
    <property type="molecule type" value="Genomic_DNA"/>
</dbReference>
<dbReference type="Pfam" id="PF07793">
    <property type="entry name" value="DUF1631"/>
    <property type="match status" value="1"/>
</dbReference>